<evidence type="ECO:0000313" key="3">
    <source>
        <dbReference type="Proteomes" id="UP000509301"/>
    </source>
</evidence>
<keyword evidence="3" id="KW-1185">Reference proteome</keyword>
<name>A0A6N0NYZ2_9CREN</name>
<dbReference type="InterPro" id="IPR009260">
    <property type="entry name" value="CRISPR-ass_Csa1"/>
</dbReference>
<sequence length="296" mass="33364">MFFTLSDVTLLAKRVKLTPRAISEELRGWHWNEPPLLHSSSTYLGVSDLTNGYCETGRFAYLKHKGVKPEAIKGANDLHYVYAEAVQGVKRLIYEEGDRVTGGRLQTLMTDEFYRVVRNVVDPERAKVMWDHVVNIYTAEVDKYRSRLFLTRDSLVSLVVPFHVEYPIDGSLVGLQNNIRADAFVPMVPLVAEMKTGRPRRAHELALAGYSLALESQFEVPIDFGYLCYVTVDKGVFTTCRLVQVSDPLRNEFLETRDRAVEAIDNDLDPGMPKRCDDSCPFLNHCNSPGSTGAKG</sequence>
<comment type="cofactor">
    <cofactor evidence="1">
        <name>Mn(2+)</name>
        <dbReference type="ChEBI" id="CHEBI:29035"/>
    </cofactor>
</comment>
<reference evidence="2 3" key="1">
    <citation type="submission" date="2020-02" db="EMBL/GenBank/DDBJ databases">
        <title>Comparative genome analysis reveals the metabolism and evolution of the thermophilic archaeal genus Metallosphaera.</title>
        <authorList>
            <person name="Jiang C."/>
        </authorList>
    </citation>
    <scope>NUCLEOTIDE SEQUENCE [LARGE SCALE GENOMIC DNA]</scope>
    <source>
        <strain evidence="2 3">Ric-A</strain>
    </source>
</reference>
<evidence type="ECO:0000256" key="1">
    <source>
        <dbReference type="ARBA" id="ARBA00001936"/>
    </source>
</evidence>
<proteinExistence type="predicted"/>
<dbReference type="OrthoDB" id="19284at2157"/>
<dbReference type="KEGG" id="mten:GWK48_10485"/>
<dbReference type="Gene3D" id="3.90.320.10">
    <property type="match status" value="1"/>
</dbReference>
<protein>
    <submittedName>
        <fullName evidence="2">Type I-A CRISPR-associated protein Cas4/Csa1</fullName>
    </submittedName>
</protein>
<organism evidence="2 3">
    <name type="scientific">Metallosphaera tengchongensis</name>
    <dbReference type="NCBI Taxonomy" id="1532350"/>
    <lineage>
        <taxon>Archaea</taxon>
        <taxon>Thermoproteota</taxon>
        <taxon>Thermoprotei</taxon>
        <taxon>Sulfolobales</taxon>
        <taxon>Sulfolobaceae</taxon>
        <taxon>Metallosphaera</taxon>
    </lineage>
</organism>
<gene>
    <name evidence="2" type="primary">cas4a</name>
    <name evidence="2" type="ORF">GWK48_10485</name>
</gene>
<dbReference type="Proteomes" id="UP000509301">
    <property type="component" value="Chromosome"/>
</dbReference>
<dbReference type="Pfam" id="PF06023">
    <property type="entry name" value="Csa1"/>
    <property type="match status" value="1"/>
</dbReference>
<dbReference type="RefSeq" id="WP_174632089.1">
    <property type="nucleotide sequence ID" value="NZ_CP049074.1"/>
</dbReference>
<dbReference type="PIRSF" id="PIRSF009226">
    <property type="entry name" value="UCP009226"/>
    <property type="match status" value="1"/>
</dbReference>
<dbReference type="NCBIfam" id="TIGR01896">
    <property type="entry name" value="cas_AF1879"/>
    <property type="match status" value="1"/>
</dbReference>
<accession>A0A6N0NYZ2</accession>
<dbReference type="EMBL" id="CP049074">
    <property type="protein sequence ID" value="QKR00759.1"/>
    <property type="molecule type" value="Genomic_DNA"/>
</dbReference>
<dbReference type="InterPro" id="IPR011604">
    <property type="entry name" value="PDDEXK-like_dom_sf"/>
</dbReference>
<dbReference type="AlphaFoldDB" id="A0A6N0NYZ2"/>
<dbReference type="GeneID" id="55642374"/>
<evidence type="ECO:0000313" key="2">
    <source>
        <dbReference type="EMBL" id="QKR00759.1"/>
    </source>
</evidence>